<dbReference type="InterPro" id="IPR025841">
    <property type="entry name" value="CP_ATPgrasp_2"/>
</dbReference>
<dbReference type="PANTHER" id="PTHR34595:SF2">
    <property type="entry name" value="BLR2978 PROTEIN"/>
    <property type="match status" value="1"/>
</dbReference>
<comment type="caution">
    <text evidence="3">The sequence shown here is derived from an EMBL/GenBank/DDBJ whole genome shotgun (WGS) entry which is preliminary data.</text>
</comment>
<evidence type="ECO:0000313" key="4">
    <source>
        <dbReference type="Proteomes" id="UP000776276"/>
    </source>
</evidence>
<name>A0ABS6BIB1_9SPHN</name>
<accession>A0ABS6BIB1</accession>
<dbReference type="Proteomes" id="UP000776276">
    <property type="component" value="Unassembled WGS sequence"/>
</dbReference>
<dbReference type="PANTHER" id="PTHR34595">
    <property type="entry name" value="BLR5612 PROTEIN"/>
    <property type="match status" value="1"/>
</dbReference>
<organism evidence="3 4">
    <name type="scientific">Sphingomonas quercus</name>
    <dbReference type="NCBI Taxonomy" id="2842451"/>
    <lineage>
        <taxon>Bacteria</taxon>
        <taxon>Pseudomonadati</taxon>
        <taxon>Pseudomonadota</taxon>
        <taxon>Alphaproteobacteria</taxon>
        <taxon>Sphingomonadales</taxon>
        <taxon>Sphingomonadaceae</taxon>
        <taxon>Sphingomonas</taxon>
    </lineage>
</organism>
<dbReference type="InterPro" id="IPR051680">
    <property type="entry name" value="ATP-dep_Glu-Cys_Ligase-2"/>
</dbReference>
<feature type="domain" description="DUF403" evidence="1">
    <location>
        <begin position="518"/>
        <end position="820"/>
    </location>
</feature>
<gene>
    <name evidence="3" type="ORF">KOF26_09225</name>
</gene>
<evidence type="ECO:0000259" key="1">
    <source>
        <dbReference type="Pfam" id="PF04168"/>
    </source>
</evidence>
<feature type="domain" description="Circularly permuted ATP-grasp type 2" evidence="2">
    <location>
        <begin position="92"/>
        <end position="470"/>
    </location>
</feature>
<sequence>MDNAAVQPALFDWVEDWVSSYASTAGSGDILRDSFARGETMWDAMLAGVAAFTNGDLANAAERVHRQARELGTAYRLPGESEERPWPLSPLPLVLGERDWRVIEAGVAQRAELHERLLDDLYGPQALVKEGLLPAAAVTGSPHFQRGMIDIDPPGGHRLYIYAADLGRGPDGEWRVLGDHLRAPTGAGYALENRLALSRVMGEHLNRLNVQRLAPFFEAFRQGMVAGCRRSEPRIALLTPGRFNQSYPEQAHLARYMGMLLVEGSDLAVHDDRLFVRTIDGLKRVDAVWRRMDSRWVDPLAFDSHSQIGVPGLMDAMAAGNAVVANMPGCGVGEARGLAAFLPRLSRRLLNVELLLPNTATWWCGQPREAAEVEAMFDRLLIAPAFETAAGLKDNRPVIGATLDADARAALIAAMRARPMDYVGQEVVRLSTMPSVIDGVMAPRPFTLRVFAARNGRGQWQVMPGGFARLGEDADVRATVMGEGVSSADVTVVAGALTEPHPAGSRLPIHIRRNPGTLQSRAADNLFWLGRYLERGEAHLRLVRAALGGTIDADGGMALAPATIDRIAEQLVASGAAAKTARAAERGSAQRDVAALAFAALDNGEESASVRALLATARGIAEGTRERLSADVWRLLDTSLPPLTQADAATMLNRATAFQERFSALAGLAAENMARTSGWRFHDLGRRLERAAETCRLARAFAGDEASVDDLATLLDICDSQISYRARYPEGIALDAVRDLILLDPWNPRSLAYQVDRIVGHLRALPSLRDDGMPEEQVAMATHVAATMAVANAASTDSEAMLGLENRLYALSDAIGARYFLQGSQIVRSTATIRLA</sequence>
<reference evidence="3 4" key="1">
    <citation type="submission" date="2021-06" db="EMBL/GenBank/DDBJ databases">
        <title>Sphingomonas sp. XMGL2, whole genome shotgun sequencing project.</title>
        <authorList>
            <person name="Zhao G."/>
            <person name="Shen L."/>
        </authorList>
    </citation>
    <scope>NUCLEOTIDE SEQUENCE [LARGE SCALE GENOMIC DNA]</scope>
    <source>
        <strain evidence="3 4">XMGL2</strain>
    </source>
</reference>
<dbReference type="EMBL" id="JAHKRT010000004">
    <property type="protein sequence ID" value="MBU3078046.1"/>
    <property type="molecule type" value="Genomic_DNA"/>
</dbReference>
<dbReference type="RefSeq" id="WP_216323565.1">
    <property type="nucleotide sequence ID" value="NZ_JAHKRT010000004.1"/>
</dbReference>
<proteinExistence type="predicted"/>
<dbReference type="Pfam" id="PF14403">
    <property type="entry name" value="CP_ATPgrasp_2"/>
    <property type="match status" value="1"/>
</dbReference>
<keyword evidence="4" id="KW-1185">Reference proteome</keyword>
<evidence type="ECO:0000259" key="2">
    <source>
        <dbReference type="Pfam" id="PF14403"/>
    </source>
</evidence>
<evidence type="ECO:0000313" key="3">
    <source>
        <dbReference type="EMBL" id="MBU3078046.1"/>
    </source>
</evidence>
<dbReference type="InterPro" id="IPR007296">
    <property type="entry name" value="DUF403"/>
</dbReference>
<dbReference type="Pfam" id="PF04168">
    <property type="entry name" value="Alpha-E"/>
    <property type="match status" value="1"/>
</dbReference>
<protein>
    <submittedName>
        <fullName evidence="3">Circularly permuted type 2 ATP-grasp protein</fullName>
    </submittedName>
</protein>